<sequence length="283" mass="30712">MAGKTYDIAVLKGDGIGPEVVEETLKVLEGLGTPDFNFTDSPCGAGCYLEQGNPLPKESVEACRRADAVLLGAMGLPHVRWPDGTEMRPQIDLRIELDLYAGVRPIYLYAAEHSPLKGLGAGDIDFVILRENVEGLFASMNGGIELRGEVAVDSMVITRSGTERVVRYAFELARRRGRDPMKVTCVDKANVFKSMAFFRRVFDEVGEAYPEIERDYAYVDALSMYLVQRPASYDVMVSENMYGDIISDLAAGLVGGLGMAPSGDIGEDSAVFQPSHGTAPDIA</sequence>
<dbReference type="EC" id="1.1.1.85" evidence="4"/>
<dbReference type="InterPro" id="IPR024084">
    <property type="entry name" value="IsoPropMal-DH-like_dom"/>
</dbReference>
<keyword evidence="8" id="KW-0460">Magnesium</keyword>
<evidence type="ECO:0000256" key="6">
    <source>
        <dbReference type="ARBA" id="ARBA00022605"/>
    </source>
</evidence>
<keyword evidence="6" id="KW-0028">Amino-acid biosynthesis</keyword>
<keyword evidence="7" id="KW-0479">Metal-binding</keyword>
<evidence type="ECO:0000256" key="3">
    <source>
        <dbReference type="ARBA" id="ARBA00011738"/>
    </source>
</evidence>
<evidence type="ECO:0000259" key="12">
    <source>
        <dbReference type="SMART" id="SM01329"/>
    </source>
</evidence>
<dbReference type="GO" id="GO:0005829">
    <property type="term" value="C:cytosol"/>
    <property type="evidence" value="ECO:0007669"/>
    <property type="project" value="TreeGrafter"/>
</dbReference>
<dbReference type="PANTHER" id="PTHR42979">
    <property type="entry name" value="3-ISOPROPYLMALATE DEHYDROGENASE"/>
    <property type="match status" value="1"/>
</dbReference>
<keyword evidence="11" id="KW-0100">Branched-chain amino acid biosynthesis</keyword>
<dbReference type="GO" id="GO:0009098">
    <property type="term" value="P:L-leucine biosynthetic process"/>
    <property type="evidence" value="ECO:0007669"/>
    <property type="project" value="UniProtKB-KW"/>
</dbReference>
<dbReference type="Gene3D" id="3.40.718.10">
    <property type="entry name" value="Isopropylmalate Dehydrogenase"/>
    <property type="match status" value="1"/>
</dbReference>
<comment type="subunit">
    <text evidence="3">Homodimer.</text>
</comment>
<dbReference type="InterPro" id="IPR019818">
    <property type="entry name" value="IsoCit/isopropylmalate_DH_CS"/>
</dbReference>
<protein>
    <recommendedName>
        <fullName evidence="4">3-isopropylmalate dehydrogenase</fullName>
        <ecNumber evidence="4">1.1.1.85</ecNumber>
    </recommendedName>
</protein>
<evidence type="ECO:0000256" key="10">
    <source>
        <dbReference type="ARBA" id="ARBA00023027"/>
    </source>
</evidence>
<evidence type="ECO:0000256" key="8">
    <source>
        <dbReference type="ARBA" id="ARBA00022842"/>
    </source>
</evidence>
<evidence type="ECO:0000256" key="4">
    <source>
        <dbReference type="ARBA" id="ARBA00013101"/>
    </source>
</evidence>
<evidence type="ECO:0000256" key="2">
    <source>
        <dbReference type="ARBA" id="ARBA00001946"/>
    </source>
</evidence>
<dbReference type="PANTHER" id="PTHR42979:SF1">
    <property type="entry name" value="3-ISOPROPYLMALATE DEHYDROGENASE"/>
    <property type="match status" value="1"/>
</dbReference>
<feature type="domain" description="Isopropylmalate dehydrogenase-like" evidence="12">
    <location>
        <begin position="7"/>
        <end position="283"/>
    </location>
</feature>
<comment type="cofactor">
    <cofactor evidence="1">
        <name>Mn(2+)</name>
        <dbReference type="ChEBI" id="CHEBI:29035"/>
    </cofactor>
</comment>
<dbReference type="InterPro" id="IPR004429">
    <property type="entry name" value="Isopropylmalate_DH"/>
</dbReference>
<keyword evidence="9" id="KW-0560">Oxidoreductase</keyword>
<dbReference type="AlphaFoldDB" id="A0A382UB50"/>
<evidence type="ECO:0000256" key="9">
    <source>
        <dbReference type="ARBA" id="ARBA00023002"/>
    </source>
</evidence>
<evidence type="ECO:0000256" key="7">
    <source>
        <dbReference type="ARBA" id="ARBA00022723"/>
    </source>
</evidence>
<dbReference type="PROSITE" id="PS00470">
    <property type="entry name" value="IDH_IMDH"/>
    <property type="match status" value="1"/>
</dbReference>
<name>A0A382UB50_9ZZZZ</name>
<keyword evidence="5" id="KW-0432">Leucine biosynthesis</keyword>
<dbReference type="GO" id="GO:0051287">
    <property type="term" value="F:NAD binding"/>
    <property type="evidence" value="ECO:0007669"/>
    <property type="project" value="InterPro"/>
</dbReference>
<dbReference type="EMBL" id="UINC01142755">
    <property type="protein sequence ID" value="SVD31282.1"/>
    <property type="molecule type" value="Genomic_DNA"/>
</dbReference>
<evidence type="ECO:0000313" key="13">
    <source>
        <dbReference type="EMBL" id="SVD31282.1"/>
    </source>
</evidence>
<accession>A0A382UB50</accession>
<evidence type="ECO:0000256" key="5">
    <source>
        <dbReference type="ARBA" id="ARBA00022430"/>
    </source>
</evidence>
<keyword evidence="10" id="KW-0520">NAD</keyword>
<feature type="non-terminal residue" evidence="13">
    <location>
        <position position="283"/>
    </location>
</feature>
<comment type="cofactor">
    <cofactor evidence="2">
        <name>Mg(2+)</name>
        <dbReference type="ChEBI" id="CHEBI:18420"/>
    </cofactor>
</comment>
<evidence type="ECO:0000256" key="1">
    <source>
        <dbReference type="ARBA" id="ARBA00001936"/>
    </source>
</evidence>
<dbReference type="SUPFAM" id="SSF53659">
    <property type="entry name" value="Isocitrate/Isopropylmalate dehydrogenase-like"/>
    <property type="match status" value="1"/>
</dbReference>
<gene>
    <name evidence="13" type="ORF">METZ01_LOCUS384136</name>
</gene>
<evidence type="ECO:0000256" key="11">
    <source>
        <dbReference type="ARBA" id="ARBA00023304"/>
    </source>
</evidence>
<dbReference type="GO" id="GO:0003862">
    <property type="term" value="F:3-isopropylmalate dehydrogenase activity"/>
    <property type="evidence" value="ECO:0007669"/>
    <property type="project" value="UniProtKB-EC"/>
</dbReference>
<dbReference type="GO" id="GO:0000287">
    <property type="term" value="F:magnesium ion binding"/>
    <property type="evidence" value="ECO:0007669"/>
    <property type="project" value="InterPro"/>
</dbReference>
<reference evidence="13" key="1">
    <citation type="submission" date="2018-05" db="EMBL/GenBank/DDBJ databases">
        <authorList>
            <person name="Lanie J.A."/>
            <person name="Ng W.-L."/>
            <person name="Kazmierczak K.M."/>
            <person name="Andrzejewski T.M."/>
            <person name="Davidsen T.M."/>
            <person name="Wayne K.J."/>
            <person name="Tettelin H."/>
            <person name="Glass J.I."/>
            <person name="Rusch D."/>
            <person name="Podicherti R."/>
            <person name="Tsui H.-C.T."/>
            <person name="Winkler M.E."/>
        </authorList>
    </citation>
    <scope>NUCLEOTIDE SEQUENCE</scope>
</reference>
<proteinExistence type="predicted"/>
<dbReference type="Pfam" id="PF00180">
    <property type="entry name" value="Iso_dh"/>
    <property type="match status" value="1"/>
</dbReference>
<dbReference type="SMART" id="SM01329">
    <property type="entry name" value="Iso_dh"/>
    <property type="match status" value="1"/>
</dbReference>
<organism evidence="13">
    <name type="scientific">marine metagenome</name>
    <dbReference type="NCBI Taxonomy" id="408172"/>
    <lineage>
        <taxon>unclassified sequences</taxon>
        <taxon>metagenomes</taxon>
        <taxon>ecological metagenomes</taxon>
    </lineage>
</organism>